<comment type="caution">
    <text evidence="1">The sequence shown here is derived from an EMBL/GenBank/DDBJ whole genome shotgun (WGS) entry which is preliminary data.</text>
</comment>
<name>A0AA88U9W4_9ASTE</name>
<proteinExistence type="predicted"/>
<gene>
    <name evidence="1" type="ORF">RJ640_008774</name>
</gene>
<keyword evidence="2" id="KW-1185">Reference proteome</keyword>
<organism evidence="1 2">
    <name type="scientific">Escallonia rubra</name>
    <dbReference type="NCBI Taxonomy" id="112253"/>
    <lineage>
        <taxon>Eukaryota</taxon>
        <taxon>Viridiplantae</taxon>
        <taxon>Streptophyta</taxon>
        <taxon>Embryophyta</taxon>
        <taxon>Tracheophyta</taxon>
        <taxon>Spermatophyta</taxon>
        <taxon>Magnoliopsida</taxon>
        <taxon>eudicotyledons</taxon>
        <taxon>Gunneridae</taxon>
        <taxon>Pentapetalae</taxon>
        <taxon>asterids</taxon>
        <taxon>campanulids</taxon>
        <taxon>Escalloniales</taxon>
        <taxon>Escalloniaceae</taxon>
        <taxon>Escallonia</taxon>
    </lineage>
</organism>
<accession>A0AA88U9W4</accession>
<dbReference type="Proteomes" id="UP001187471">
    <property type="component" value="Unassembled WGS sequence"/>
</dbReference>
<evidence type="ECO:0000313" key="2">
    <source>
        <dbReference type="Proteomes" id="UP001187471"/>
    </source>
</evidence>
<dbReference type="AlphaFoldDB" id="A0AA88U9W4"/>
<evidence type="ECO:0000313" key="1">
    <source>
        <dbReference type="EMBL" id="KAK2976320.1"/>
    </source>
</evidence>
<dbReference type="EMBL" id="JAVXUO010002086">
    <property type="protein sequence ID" value="KAK2976320.1"/>
    <property type="molecule type" value="Genomic_DNA"/>
</dbReference>
<protein>
    <submittedName>
        <fullName evidence="1">Uncharacterized protein</fullName>
    </submittedName>
</protein>
<sequence>MKFASEMVKRDNIVRDINLDFTNLLMVCVNEETAGDSHPQYSVLQVHEGAAQYGRYINSESVGIAC</sequence>
<reference evidence="1" key="1">
    <citation type="submission" date="2022-12" db="EMBL/GenBank/DDBJ databases">
        <title>Draft genome assemblies for two species of Escallonia (Escalloniales).</title>
        <authorList>
            <person name="Chanderbali A."/>
            <person name="Dervinis C."/>
            <person name="Anghel I."/>
            <person name="Soltis D."/>
            <person name="Soltis P."/>
            <person name="Zapata F."/>
        </authorList>
    </citation>
    <scope>NUCLEOTIDE SEQUENCE</scope>
    <source>
        <strain evidence="1">UCBG92.1500</strain>
        <tissue evidence="1">Leaf</tissue>
    </source>
</reference>